<evidence type="ECO:0000313" key="1">
    <source>
        <dbReference type="EMBL" id="TGG92240.1"/>
    </source>
</evidence>
<accession>A0A524RN79</accession>
<reference evidence="1 2" key="1">
    <citation type="journal article" date="2019" name="mSystems">
        <title>Life at home and on the roam: Genomic adaptions reflect the dual lifestyle of an intracellular, facultative symbiont.</title>
        <authorList>
            <person name="Burgsdorf I."/>
        </authorList>
    </citation>
    <scope>NUCLEOTIDE SEQUENCE [LARGE SCALE GENOMIC DNA]</scope>
    <source>
        <strain evidence="1">277cV</strain>
    </source>
</reference>
<evidence type="ECO:0000313" key="2">
    <source>
        <dbReference type="Proteomes" id="UP000317990"/>
    </source>
</evidence>
<name>A0A524RN79_9CHRO</name>
<gene>
    <name evidence="1" type="ORF">ERJ67_06165</name>
</gene>
<comment type="caution">
    <text evidence="1">The sequence shown here is derived from an EMBL/GenBank/DDBJ whole genome shotgun (WGS) entry which is preliminary data.</text>
</comment>
<sequence length="86" mass="10361">MRRFISQPVHDRHNLSRPLARWQSARTWARLIREAESLWRVNVRELQHLGALELGQLHLETPQALRPEVNRWLFRFGALTRLAHHR</sequence>
<dbReference type="AlphaFoldDB" id="A0A524RN79"/>
<dbReference type="EMBL" id="SRMO01000065">
    <property type="protein sequence ID" value="TGG92240.1"/>
    <property type="molecule type" value="Genomic_DNA"/>
</dbReference>
<organism evidence="1 2">
    <name type="scientific">Aphanocapsa feldmannii 277cV</name>
    <dbReference type="NCBI Taxonomy" id="2507553"/>
    <lineage>
        <taxon>Bacteria</taxon>
        <taxon>Bacillati</taxon>
        <taxon>Cyanobacteriota</taxon>
        <taxon>Cyanophyceae</taxon>
        <taxon>Oscillatoriophycideae</taxon>
        <taxon>Chroococcales</taxon>
        <taxon>Microcystaceae</taxon>
        <taxon>Aphanocapsa</taxon>
    </lineage>
</organism>
<dbReference type="Proteomes" id="UP000317990">
    <property type="component" value="Unassembled WGS sequence"/>
</dbReference>
<proteinExistence type="predicted"/>
<protein>
    <submittedName>
        <fullName evidence="1">Uncharacterized protein</fullName>
    </submittedName>
</protein>